<comment type="similarity">
    <text evidence="7">Belongs to the phycobilisome linker protein family.</text>
</comment>
<keyword evidence="2" id="KW-0602">Photosynthesis</keyword>
<evidence type="ECO:0000256" key="7">
    <source>
        <dbReference type="PROSITE-ProRule" id="PRU00775"/>
    </source>
</evidence>
<gene>
    <name evidence="10" type="ORF">DCF15_22150</name>
</gene>
<dbReference type="GO" id="GO:0031676">
    <property type="term" value="C:plasma membrane-derived thylakoid membrane"/>
    <property type="evidence" value="ECO:0007669"/>
    <property type="project" value="UniProtKB-SubCell"/>
</dbReference>
<evidence type="ECO:0000256" key="1">
    <source>
        <dbReference type="ARBA" id="ARBA00004445"/>
    </source>
</evidence>
<evidence type="ECO:0000313" key="10">
    <source>
        <dbReference type="EMBL" id="PZO44328.1"/>
    </source>
</evidence>
<dbReference type="PANTHER" id="PTHR34011">
    <property type="entry name" value="PHYCOBILISOME 32.1 KDA LINKER POLYPEPTIDE, PHYCOCYANIN-ASSOCIATED, ROD 2-RELATED"/>
    <property type="match status" value="1"/>
</dbReference>
<reference evidence="10 11" key="2">
    <citation type="submission" date="2018-06" db="EMBL/GenBank/DDBJ databases">
        <title>Metagenomic assembly of (sub)arctic Cyanobacteria and their associated microbiome from non-axenic cultures.</title>
        <authorList>
            <person name="Baurain D."/>
        </authorList>
    </citation>
    <scope>NUCLEOTIDE SEQUENCE [LARGE SCALE GENOMIC DNA]</scope>
    <source>
        <strain evidence="10">ULC027bin1</strain>
    </source>
</reference>
<evidence type="ECO:0000256" key="2">
    <source>
        <dbReference type="ARBA" id="ARBA00022531"/>
    </source>
</evidence>
<proteinExistence type="inferred from homology"/>
<dbReference type="Pfam" id="PF01383">
    <property type="entry name" value="CpcD"/>
    <property type="match status" value="1"/>
</dbReference>
<dbReference type="InterPro" id="IPR001297">
    <property type="entry name" value="PBS_linker_dom"/>
</dbReference>
<evidence type="ECO:0000256" key="4">
    <source>
        <dbReference type="ARBA" id="ARBA00022738"/>
    </source>
</evidence>
<evidence type="ECO:0000256" key="6">
    <source>
        <dbReference type="ARBA" id="ARBA00023136"/>
    </source>
</evidence>
<reference evidence="11" key="1">
    <citation type="submission" date="2018-04" db="EMBL/GenBank/DDBJ databases">
        <authorList>
            <person name="Cornet L."/>
        </authorList>
    </citation>
    <scope>NUCLEOTIDE SEQUENCE [LARGE SCALE GENOMIC DNA]</scope>
</reference>
<evidence type="ECO:0000256" key="5">
    <source>
        <dbReference type="ARBA" id="ARBA00023078"/>
    </source>
</evidence>
<evidence type="ECO:0000259" key="9">
    <source>
        <dbReference type="PROSITE" id="PS51445"/>
    </source>
</evidence>
<evidence type="ECO:0000259" key="8">
    <source>
        <dbReference type="PROSITE" id="PS51441"/>
    </source>
</evidence>
<protein>
    <submittedName>
        <fullName evidence="10">Photosystem I reaction center subunit XII</fullName>
    </submittedName>
</protein>
<accession>A0A2W4YMY5</accession>
<dbReference type="EMBL" id="QBMP01000386">
    <property type="protein sequence ID" value="PZO44328.1"/>
    <property type="molecule type" value="Genomic_DNA"/>
</dbReference>
<dbReference type="GO" id="GO:0030089">
    <property type="term" value="C:phycobilisome"/>
    <property type="evidence" value="ECO:0007669"/>
    <property type="project" value="UniProtKB-UniRule"/>
</dbReference>
<name>A0A2W4YMY5_9CYAN</name>
<comment type="caution">
    <text evidence="10">The sequence shown here is derived from an EMBL/GenBank/DDBJ whole genome shotgun (WGS) entry which is preliminary data.</text>
</comment>
<dbReference type="GO" id="GO:0015979">
    <property type="term" value="P:photosynthesis"/>
    <property type="evidence" value="ECO:0007669"/>
    <property type="project" value="UniProtKB-KW"/>
</dbReference>
<dbReference type="Pfam" id="PF00427">
    <property type="entry name" value="PBS_linker_poly"/>
    <property type="match status" value="1"/>
</dbReference>
<dbReference type="PROSITE" id="PS51445">
    <property type="entry name" value="PBS_LINKER"/>
    <property type="match status" value="1"/>
</dbReference>
<dbReference type="SMART" id="SM01094">
    <property type="entry name" value="CpcD"/>
    <property type="match status" value="1"/>
</dbReference>
<dbReference type="PROSITE" id="PS51441">
    <property type="entry name" value="CPCD_LIKE"/>
    <property type="match status" value="1"/>
</dbReference>
<keyword evidence="6" id="KW-0472">Membrane</keyword>
<feature type="domain" description="CpcD-like" evidence="8">
    <location>
        <begin position="202"/>
        <end position="253"/>
    </location>
</feature>
<keyword evidence="5" id="KW-0793">Thylakoid</keyword>
<dbReference type="AlphaFoldDB" id="A0A2W4YMY5"/>
<dbReference type="Proteomes" id="UP000249794">
    <property type="component" value="Unassembled WGS sequence"/>
</dbReference>
<feature type="domain" description="PBS-linker" evidence="9">
    <location>
        <begin position="1"/>
        <end position="170"/>
    </location>
</feature>
<dbReference type="PANTHER" id="PTHR34011:SF6">
    <property type="entry name" value="PHYCOBILIPROTEIN APCE"/>
    <property type="match status" value="1"/>
</dbReference>
<dbReference type="InterPro" id="IPR038255">
    <property type="entry name" value="PBS_linker_sf"/>
</dbReference>
<organism evidence="10 11">
    <name type="scientific">Phormidesmis priestleyi</name>
    <dbReference type="NCBI Taxonomy" id="268141"/>
    <lineage>
        <taxon>Bacteria</taxon>
        <taxon>Bacillati</taxon>
        <taxon>Cyanobacteriota</taxon>
        <taxon>Cyanophyceae</taxon>
        <taxon>Leptolyngbyales</taxon>
        <taxon>Leptolyngbyaceae</taxon>
        <taxon>Phormidesmis</taxon>
    </lineage>
</organism>
<keyword evidence="3" id="KW-0042">Antenna complex</keyword>
<dbReference type="PIRSF" id="PIRSF005898">
    <property type="entry name" value="Phycobilisome_CpeC/CpcI"/>
    <property type="match status" value="1"/>
</dbReference>
<comment type="subcellular location">
    <subcellularLocation>
        <location evidence="1">Cellular thylakoid membrane</location>
        <topology evidence="1">Peripheral membrane protein</topology>
        <orientation evidence="1">Cytoplasmic side</orientation>
    </subcellularLocation>
</comment>
<sequence length="253" mass="27755">MSIWVTSVEPVELRQNASEEDLEVVIQAVYRHVLGNHYVMESQRLDSAESLLRNGDISVRGFVRAVAKSDLYRSLFFESSSAYSFIEKNCQNLLGRAPEDQSEIAVHTALYNERGYDAEIDAYIDSDEYWQSFGENTAPYLRGQNTEAGVKNVRFNRTLVLAGGNASNKSGAKSKLTSDLASNLGTKIKSPKGIGFGKTGTGGRFRITVTGANTGGSRTPRSSATYEIGYNQLQSKIRTIQKFGGKIVSVETV</sequence>
<evidence type="ECO:0000256" key="3">
    <source>
        <dbReference type="ARBA" id="ARBA00022549"/>
    </source>
</evidence>
<dbReference type="InterPro" id="IPR016470">
    <property type="entry name" value="Phycobilisome"/>
</dbReference>
<dbReference type="InterPro" id="IPR008213">
    <property type="entry name" value="CpcD-like_dom"/>
</dbReference>
<keyword evidence="4 7" id="KW-0605">Phycobilisome</keyword>
<dbReference type="Gene3D" id="1.10.3130.20">
    <property type="entry name" value="Phycobilisome linker domain"/>
    <property type="match status" value="1"/>
</dbReference>
<evidence type="ECO:0000313" key="11">
    <source>
        <dbReference type="Proteomes" id="UP000249794"/>
    </source>
</evidence>